<protein>
    <submittedName>
        <fullName evidence="1">Uncharacterized protein</fullName>
    </submittedName>
</protein>
<keyword evidence="2" id="KW-1185">Reference proteome</keyword>
<proteinExistence type="predicted"/>
<evidence type="ECO:0000313" key="1">
    <source>
        <dbReference type="EMBL" id="NUB44020.1"/>
    </source>
</evidence>
<gene>
    <name evidence="1" type="ORF">GEU84_006485</name>
</gene>
<accession>A0A8X8GZD0</accession>
<sequence>MLLGLAAGGPGLAQNFTTAAEVKPILAATKGSWVAIREYEGNDLLYFTHLESWRCGLSEIRFSVNSGAAAKVWETEPCHEGTAQPNAMTLEGHLPYVVLPLGMVQSVSVVVVFDDGTEDRADLERAAVLIP</sequence>
<dbReference type="EMBL" id="WHUT02000003">
    <property type="protein sequence ID" value="NUB44020.1"/>
    <property type="molecule type" value="Genomic_DNA"/>
</dbReference>
<dbReference type="Proteomes" id="UP000484076">
    <property type="component" value="Unassembled WGS sequence"/>
</dbReference>
<dbReference type="AlphaFoldDB" id="A0A8X8GZD0"/>
<name>A0A8X8GZD0_9RHOB</name>
<comment type="caution">
    <text evidence="1">The sequence shown here is derived from an EMBL/GenBank/DDBJ whole genome shotgun (WGS) entry which is preliminary data.</text>
</comment>
<reference evidence="1" key="1">
    <citation type="submission" date="2020-05" db="EMBL/GenBank/DDBJ databases">
        <title>Fertoebacter nigrum gen. nov., sp. nov., a new member of the family Rhodobacteraceae.</title>
        <authorList>
            <person name="Szuroczki S."/>
            <person name="Abbaszade G."/>
            <person name="Buni D."/>
            <person name="Schumann P."/>
            <person name="Toth E."/>
        </authorList>
    </citation>
    <scope>NUCLEOTIDE SEQUENCE</scope>
    <source>
        <strain evidence="1">RG-N-1a</strain>
    </source>
</reference>
<organism evidence="1 2">
    <name type="scientific">Fertoeibacter niger</name>
    <dbReference type="NCBI Taxonomy" id="2656921"/>
    <lineage>
        <taxon>Bacteria</taxon>
        <taxon>Pseudomonadati</taxon>
        <taxon>Pseudomonadota</taxon>
        <taxon>Alphaproteobacteria</taxon>
        <taxon>Rhodobacterales</taxon>
        <taxon>Paracoccaceae</taxon>
        <taxon>Fertoeibacter</taxon>
    </lineage>
</organism>
<evidence type="ECO:0000313" key="2">
    <source>
        <dbReference type="Proteomes" id="UP000484076"/>
    </source>
</evidence>